<accession>A0A1G1YMY0</accession>
<evidence type="ECO:0000313" key="3">
    <source>
        <dbReference type="Proteomes" id="UP000176512"/>
    </source>
</evidence>
<evidence type="ECO:0000259" key="1">
    <source>
        <dbReference type="Pfam" id="PF13529"/>
    </source>
</evidence>
<feature type="domain" description="Peptidase C39-like" evidence="1">
    <location>
        <begin position="61"/>
        <end position="223"/>
    </location>
</feature>
<protein>
    <recommendedName>
        <fullName evidence="1">Peptidase C39-like domain-containing protein</fullName>
    </recommendedName>
</protein>
<comment type="caution">
    <text evidence="2">The sequence shown here is derived from an EMBL/GenBank/DDBJ whole genome shotgun (WGS) entry which is preliminary data.</text>
</comment>
<dbReference type="InterPro" id="IPR039564">
    <property type="entry name" value="Peptidase_C39-like"/>
</dbReference>
<reference evidence="2 3" key="1">
    <citation type="journal article" date="2016" name="Nat. Commun.">
        <title>Thousands of microbial genomes shed light on interconnected biogeochemical processes in an aquifer system.</title>
        <authorList>
            <person name="Anantharaman K."/>
            <person name="Brown C.T."/>
            <person name="Hug L.A."/>
            <person name="Sharon I."/>
            <person name="Castelle C.J."/>
            <person name="Probst A.J."/>
            <person name="Thomas B.C."/>
            <person name="Singh A."/>
            <person name="Wilkins M.J."/>
            <person name="Karaoz U."/>
            <person name="Brodie E.L."/>
            <person name="Williams K.H."/>
            <person name="Hubbard S.S."/>
            <person name="Banfield J.F."/>
        </authorList>
    </citation>
    <scope>NUCLEOTIDE SEQUENCE [LARGE SCALE GENOMIC DNA]</scope>
</reference>
<organism evidence="2 3">
    <name type="scientific">Candidatus Buchananbacteria bacterium RIFCSPLOWO2_01_FULL_46_12</name>
    <dbReference type="NCBI Taxonomy" id="1797546"/>
    <lineage>
        <taxon>Bacteria</taxon>
        <taxon>Candidatus Buchananiibacteriota</taxon>
    </lineage>
</organism>
<proteinExistence type="predicted"/>
<dbReference type="Pfam" id="PF13529">
    <property type="entry name" value="Peptidase_C39_2"/>
    <property type="match status" value="1"/>
</dbReference>
<evidence type="ECO:0000313" key="2">
    <source>
        <dbReference type="EMBL" id="OGY53708.1"/>
    </source>
</evidence>
<sequence>MIKKIKKIHSISLLAVAILSLIVWAIFQLTVVPDTKGEGNIVKRIYYQVVRLLPIKAAVKLAVPYHHQQHALSCEIASLLMALDYKGVTVTENQLIEQMPVSDPGPRDKRNVWGDPNVGFVGNINGTMPNTGYGVYEQPIYDLATKYRPAKIITNGTLTDLIIELSNGNPIVVWGVVAGRTKDISWKTPEGKTITAQLDEHARTLIGFTGTSNDPQLMILLDPIYGEIRLSAKDFLKNWALLEKKAVIIY</sequence>
<gene>
    <name evidence="2" type="ORF">A3A24_00855</name>
</gene>
<dbReference type="EMBL" id="MHIP01000049">
    <property type="protein sequence ID" value="OGY53708.1"/>
    <property type="molecule type" value="Genomic_DNA"/>
</dbReference>
<name>A0A1G1YMY0_9BACT</name>
<dbReference type="PANTHER" id="PTHR37806">
    <property type="entry name" value="LMO0724 PROTEIN"/>
    <property type="match status" value="1"/>
</dbReference>
<dbReference type="Gene3D" id="3.90.70.10">
    <property type="entry name" value="Cysteine proteinases"/>
    <property type="match status" value="1"/>
</dbReference>
<dbReference type="AlphaFoldDB" id="A0A1G1YMY0"/>
<dbReference type="PANTHER" id="PTHR37806:SF1">
    <property type="entry name" value="PEPTIDASE C39-LIKE DOMAIN-CONTAINING PROTEIN"/>
    <property type="match status" value="1"/>
</dbReference>
<dbReference type="Proteomes" id="UP000176512">
    <property type="component" value="Unassembled WGS sequence"/>
</dbReference>